<comment type="similarity">
    <text evidence="2 6">Belongs to the ABC-3 integral membrane protein family.</text>
</comment>
<keyword evidence="4 7" id="KW-1133">Transmembrane helix</keyword>
<dbReference type="PANTHER" id="PTHR30477:SF0">
    <property type="entry name" value="METAL TRANSPORT SYSTEM MEMBRANE PROTEIN TM_0125-RELATED"/>
    <property type="match status" value="1"/>
</dbReference>
<evidence type="ECO:0000256" key="7">
    <source>
        <dbReference type="SAM" id="Phobius"/>
    </source>
</evidence>
<keyword evidence="3 6" id="KW-0812">Transmembrane</keyword>
<feature type="transmembrane region" description="Helical" evidence="7">
    <location>
        <begin position="12"/>
        <end position="32"/>
    </location>
</feature>
<proteinExistence type="inferred from homology"/>
<dbReference type="EMBL" id="QOQW01000016">
    <property type="protein sequence ID" value="RCK79069.1"/>
    <property type="molecule type" value="Genomic_DNA"/>
</dbReference>
<evidence type="ECO:0000256" key="6">
    <source>
        <dbReference type="RuleBase" id="RU003943"/>
    </source>
</evidence>
<name>A0A367ZMT6_9BACT</name>
<gene>
    <name evidence="8" type="ORF">OZSIB_0411</name>
</gene>
<feature type="transmembrane region" description="Helical" evidence="7">
    <location>
        <begin position="197"/>
        <end position="215"/>
    </location>
</feature>
<dbReference type="SUPFAM" id="SSF81345">
    <property type="entry name" value="ABC transporter involved in vitamin B12 uptake, BtuC"/>
    <property type="match status" value="1"/>
</dbReference>
<organism evidence="8 9">
    <name type="scientific">Candidatus Ozemobacter sibiricus</name>
    <dbReference type="NCBI Taxonomy" id="2268124"/>
    <lineage>
        <taxon>Bacteria</taxon>
        <taxon>Candidatus Ozemobacteria</taxon>
        <taxon>Candidatus Ozemobacterales</taxon>
        <taxon>Candidatus Ozemobacteraceae</taxon>
        <taxon>Candidatus Ozemobacter</taxon>
    </lineage>
</organism>
<comment type="subcellular location">
    <subcellularLocation>
        <location evidence="6">Cell membrane</location>
        <topology evidence="6">Multi-pass membrane protein</topology>
    </subcellularLocation>
    <subcellularLocation>
        <location evidence="1">Membrane</location>
        <topology evidence="1">Multi-pass membrane protein</topology>
    </subcellularLocation>
</comment>
<evidence type="ECO:0000256" key="2">
    <source>
        <dbReference type="ARBA" id="ARBA00008034"/>
    </source>
</evidence>
<evidence type="ECO:0000313" key="8">
    <source>
        <dbReference type="EMBL" id="RCK79069.1"/>
    </source>
</evidence>
<protein>
    <submittedName>
        <fullName evidence="8">Zinc ABC transporter, inner membrane permease protein ZnuB</fullName>
    </submittedName>
</protein>
<dbReference type="GO" id="GO:0055085">
    <property type="term" value="P:transmembrane transport"/>
    <property type="evidence" value="ECO:0007669"/>
    <property type="project" value="InterPro"/>
</dbReference>
<evidence type="ECO:0000256" key="1">
    <source>
        <dbReference type="ARBA" id="ARBA00004141"/>
    </source>
</evidence>
<sequence length="277" mass="28523">MPGDWLDLLSFFHDALLVAMVAGFLLGAMGVFLHLRRSLFLGAALPQVAGLGFILAMAVHLPAWLGALVVVAGFVGLLTWRGAGEAGGFTAEAAIGLGFVAAMAGSVLVTALTGTETHGLELLLKGSVLTSTCQDLHRLVGFGLPWLLVLLLMRRRLVLISLDPEMARAMGIPVRPFEVALFFGASVAIILTLQAAGAMACFGLLLLPGLGALAVASTVRGVFVWAAGLGMIGAVGGVAAALAWDLPAGPAMVVASLALTVICRWLGRGRFVPHPVS</sequence>
<accession>A0A367ZMT6</accession>
<keyword evidence="5 7" id="KW-0472">Membrane</keyword>
<feature type="transmembrane region" description="Helical" evidence="7">
    <location>
        <begin position="174"/>
        <end position="191"/>
    </location>
</feature>
<feature type="transmembrane region" description="Helical" evidence="7">
    <location>
        <begin position="135"/>
        <end position="153"/>
    </location>
</feature>
<dbReference type="InterPro" id="IPR001626">
    <property type="entry name" value="ABC_TroCD"/>
</dbReference>
<dbReference type="Gene3D" id="1.10.3470.10">
    <property type="entry name" value="ABC transporter involved in vitamin B12 uptake, BtuC"/>
    <property type="match status" value="1"/>
</dbReference>
<dbReference type="GO" id="GO:0010043">
    <property type="term" value="P:response to zinc ion"/>
    <property type="evidence" value="ECO:0007669"/>
    <property type="project" value="TreeGrafter"/>
</dbReference>
<evidence type="ECO:0000256" key="3">
    <source>
        <dbReference type="ARBA" id="ARBA00022692"/>
    </source>
</evidence>
<reference evidence="8 9" key="1">
    <citation type="submission" date="2018-05" db="EMBL/GenBank/DDBJ databases">
        <title>A metagenomic window into the 2 km-deep terrestrial subsurface aquifer revealed taxonomically and functionally diverse microbial community comprising novel uncultured bacterial lineages.</title>
        <authorList>
            <person name="Kadnikov V.V."/>
            <person name="Mardanov A.V."/>
            <person name="Beletsky A.V."/>
            <person name="Banks D."/>
            <person name="Pimenov N.V."/>
            <person name="Frank Y.A."/>
            <person name="Karnachuk O.V."/>
            <person name="Ravin N.V."/>
        </authorList>
    </citation>
    <scope>NUCLEOTIDE SEQUENCE [LARGE SCALE GENOMIC DNA]</scope>
    <source>
        <strain evidence="8">BY5</strain>
    </source>
</reference>
<dbReference type="Proteomes" id="UP000252355">
    <property type="component" value="Unassembled WGS sequence"/>
</dbReference>
<dbReference type="PANTHER" id="PTHR30477">
    <property type="entry name" value="ABC-TRANSPORTER METAL-BINDING PROTEIN"/>
    <property type="match status" value="1"/>
</dbReference>
<dbReference type="AlphaFoldDB" id="A0A367ZMT6"/>
<feature type="transmembrane region" description="Helical" evidence="7">
    <location>
        <begin position="64"/>
        <end position="83"/>
    </location>
</feature>
<keyword evidence="6" id="KW-0813">Transport</keyword>
<evidence type="ECO:0000256" key="5">
    <source>
        <dbReference type="ARBA" id="ARBA00023136"/>
    </source>
</evidence>
<evidence type="ECO:0000256" key="4">
    <source>
        <dbReference type="ARBA" id="ARBA00022989"/>
    </source>
</evidence>
<dbReference type="InterPro" id="IPR037294">
    <property type="entry name" value="ABC_BtuC-like"/>
</dbReference>
<feature type="transmembrane region" description="Helical" evidence="7">
    <location>
        <begin position="222"/>
        <end position="244"/>
    </location>
</feature>
<feature type="transmembrane region" description="Helical" evidence="7">
    <location>
        <begin position="250"/>
        <end position="267"/>
    </location>
</feature>
<evidence type="ECO:0000313" key="9">
    <source>
        <dbReference type="Proteomes" id="UP000252355"/>
    </source>
</evidence>
<feature type="transmembrane region" description="Helical" evidence="7">
    <location>
        <begin position="39"/>
        <end position="58"/>
    </location>
</feature>
<dbReference type="GO" id="GO:0043190">
    <property type="term" value="C:ATP-binding cassette (ABC) transporter complex"/>
    <property type="evidence" value="ECO:0007669"/>
    <property type="project" value="InterPro"/>
</dbReference>
<feature type="transmembrane region" description="Helical" evidence="7">
    <location>
        <begin position="95"/>
        <end position="115"/>
    </location>
</feature>
<dbReference type="Pfam" id="PF00950">
    <property type="entry name" value="ABC-3"/>
    <property type="match status" value="1"/>
</dbReference>
<comment type="caution">
    <text evidence="8">The sequence shown here is derived from an EMBL/GenBank/DDBJ whole genome shotgun (WGS) entry which is preliminary data.</text>
</comment>